<gene>
    <name evidence="3" type="ORF">KHC33_16020</name>
</gene>
<keyword evidence="1" id="KW-1133">Transmembrane helix</keyword>
<evidence type="ECO:0000259" key="2">
    <source>
        <dbReference type="Pfam" id="PF07790"/>
    </source>
</evidence>
<keyword evidence="4" id="KW-1185">Reference proteome</keyword>
<feature type="transmembrane region" description="Helical" evidence="1">
    <location>
        <begin position="12"/>
        <end position="37"/>
    </location>
</feature>
<dbReference type="RefSeq" id="WP_214419595.1">
    <property type="nucleotide sequence ID" value="NZ_CP075546.1"/>
</dbReference>
<keyword evidence="1" id="KW-0812">Transmembrane</keyword>
<evidence type="ECO:0000313" key="3">
    <source>
        <dbReference type="EMBL" id="QVV88792.1"/>
    </source>
</evidence>
<keyword evidence="1" id="KW-0472">Membrane</keyword>
<protein>
    <submittedName>
        <fullName evidence="3">Type IV pilin</fullName>
    </submittedName>
</protein>
<sequence>MISRREEGVSDLIGVIILVAIAALAVGIIGSTFFSYVSVVSIPRAELSIIWQNGPEDGSDIKKPYIVFERGESLWYNSTRVKINDEGVDLSSIWIKKSGNNQYFLWNKTISDDGVIVPFSIGDTLKWDGHDQADNISITYIQAGNEILLMTGDRIPEK</sequence>
<organism evidence="3 4">
    <name type="scientific">Methanospirillum purgamenti</name>
    <dbReference type="NCBI Taxonomy" id="2834276"/>
    <lineage>
        <taxon>Archaea</taxon>
        <taxon>Methanobacteriati</taxon>
        <taxon>Methanobacteriota</taxon>
        <taxon>Stenosarchaea group</taxon>
        <taxon>Methanomicrobia</taxon>
        <taxon>Methanomicrobiales</taxon>
        <taxon>Methanospirillaceae</taxon>
        <taxon>Methanospirillum</taxon>
    </lineage>
</organism>
<dbReference type="InterPro" id="IPR012859">
    <property type="entry name" value="Pilin_N_archaeal"/>
</dbReference>
<proteinExistence type="predicted"/>
<dbReference type="Pfam" id="PF07790">
    <property type="entry name" value="Pilin_N"/>
    <property type="match status" value="1"/>
</dbReference>
<reference evidence="3 4" key="1">
    <citation type="submission" date="2021-05" db="EMBL/GenBank/DDBJ databases">
        <title>A novel Methanospirillum isolate from a pyrite-forming mixed culture.</title>
        <authorList>
            <person name="Bunk B."/>
            <person name="Sproer C."/>
            <person name="Spring S."/>
            <person name="Pester M."/>
        </authorList>
    </citation>
    <scope>NUCLEOTIDE SEQUENCE [LARGE SCALE GENOMIC DNA]</scope>
    <source>
        <strain evidence="3 4">J.3.6.1-F.2.7.3</strain>
    </source>
</reference>
<feature type="domain" description="Archaeal Type IV pilin N-terminal" evidence="2">
    <location>
        <begin position="7"/>
        <end position="84"/>
    </location>
</feature>
<dbReference type="AlphaFoldDB" id="A0A8E7AW99"/>
<accession>A0A8E7AW99</accession>
<evidence type="ECO:0000313" key="4">
    <source>
        <dbReference type="Proteomes" id="UP000680656"/>
    </source>
</evidence>
<evidence type="ECO:0000256" key="1">
    <source>
        <dbReference type="SAM" id="Phobius"/>
    </source>
</evidence>
<dbReference type="Proteomes" id="UP000680656">
    <property type="component" value="Chromosome"/>
</dbReference>
<dbReference type="GeneID" id="65567257"/>
<dbReference type="EMBL" id="CP075546">
    <property type="protein sequence ID" value="QVV88792.1"/>
    <property type="molecule type" value="Genomic_DNA"/>
</dbReference>
<name>A0A8E7AW99_9EURY</name>
<dbReference type="KEGG" id="mrtj:KHC33_16020"/>